<evidence type="ECO:0000313" key="1">
    <source>
        <dbReference type="EMBL" id="CAD8197745.1"/>
    </source>
</evidence>
<proteinExistence type="predicted"/>
<evidence type="ECO:0000313" key="2">
    <source>
        <dbReference type="Proteomes" id="UP000683925"/>
    </source>
</evidence>
<sequence length="94" mass="10938">MHDSVELKAFQIVNTSSIIFQVKTQSYILMKFRNITNLLLQTAFVYLEQRVSTIQEKKIYTCQIRIEQGDERNAKQYSSIQDAIIVTQCALFLS</sequence>
<organism evidence="1 2">
    <name type="scientific">Paramecium octaurelia</name>
    <dbReference type="NCBI Taxonomy" id="43137"/>
    <lineage>
        <taxon>Eukaryota</taxon>
        <taxon>Sar</taxon>
        <taxon>Alveolata</taxon>
        <taxon>Ciliophora</taxon>
        <taxon>Intramacronucleata</taxon>
        <taxon>Oligohymenophorea</taxon>
        <taxon>Peniculida</taxon>
        <taxon>Parameciidae</taxon>
        <taxon>Paramecium</taxon>
    </lineage>
</organism>
<keyword evidence="2" id="KW-1185">Reference proteome</keyword>
<protein>
    <submittedName>
        <fullName evidence="1">Uncharacterized protein</fullName>
    </submittedName>
</protein>
<comment type="caution">
    <text evidence="1">The sequence shown here is derived from an EMBL/GenBank/DDBJ whole genome shotgun (WGS) entry which is preliminary data.</text>
</comment>
<gene>
    <name evidence="1" type="ORF">POCTA_138.1.T1150051</name>
</gene>
<dbReference type="AlphaFoldDB" id="A0A8S1X9W0"/>
<dbReference type="EMBL" id="CAJJDP010000115">
    <property type="protein sequence ID" value="CAD8197745.1"/>
    <property type="molecule type" value="Genomic_DNA"/>
</dbReference>
<name>A0A8S1X9W0_PAROT</name>
<accession>A0A8S1X9W0</accession>
<reference evidence="1" key="1">
    <citation type="submission" date="2021-01" db="EMBL/GenBank/DDBJ databases">
        <authorList>
            <consortium name="Genoscope - CEA"/>
            <person name="William W."/>
        </authorList>
    </citation>
    <scope>NUCLEOTIDE SEQUENCE</scope>
</reference>
<dbReference type="Proteomes" id="UP000683925">
    <property type="component" value="Unassembled WGS sequence"/>
</dbReference>